<dbReference type="Proteomes" id="UP000324800">
    <property type="component" value="Unassembled WGS sequence"/>
</dbReference>
<evidence type="ECO:0000313" key="2">
    <source>
        <dbReference type="Proteomes" id="UP000324800"/>
    </source>
</evidence>
<gene>
    <name evidence="1" type="ORF">EZS28_003924</name>
</gene>
<dbReference type="AlphaFoldDB" id="A0A5J4X1N7"/>
<reference evidence="1 2" key="1">
    <citation type="submission" date="2019-03" db="EMBL/GenBank/DDBJ databases">
        <title>Single cell metagenomics reveals metabolic interactions within the superorganism composed of flagellate Streblomastix strix and complex community of Bacteroidetes bacteria on its surface.</title>
        <authorList>
            <person name="Treitli S.C."/>
            <person name="Kolisko M."/>
            <person name="Husnik F."/>
            <person name="Keeling P."/>
            <person name="Hampl V."/>
        </authorList>
    </citation>
    <scope>NUCLEOTIDE SEQUENCE [LARGE SCALE GENOMIC DNA]</scope>
    <source>
        <strain evidence="1">ST1C</strain>
    </source>
</reference>
<name>A0A5J4X1N7_9EUKA</name>
<protein>
    <submittedName>
        <fullName evidence="1">Uncharacterized protein</fullName>
    </submittedName>
</protein>
<evidence type="ECO:0000313" key="1">
    <source>
        <dbReference type="EMBL" id="KAA6400545.1"/>
    </source>
</evidence>
<organism evidence="1 2">
    <name type="scientific">Streblomastix strix</name>
    <dbReference type="NCBI Taxonomy" id="222440"/>
    <lineage>
        <taxon>Eukaryota</taxon>
        <taxon>Metamonada</taxon>
        <taxon>Preaxostyla</taxon>
        <taxon>Oxymonadida</taxon>
        <taxon>Streblomastigidae</taxon>
        <taxon>Streblomastix</taxon>
    </lineage>
</organism>
<accession>A0A5J4X1N7</accession>
<comment type="caution">
    <text evidence="1">The sequence shown here is derived from an EMBL/GenBank/DDBJ whole genome shotgun (WGS) entry which is preliminary data.</text>
</comment>
<proteinExistence type="predicted"/>
<dbReference type="EMBL" id="SNRW01000544">
    <property type="protein sequence ID" value="KAA6400545.1"/>
    <property type="molecule type" value="Genomic_DNA"/>
</dbReference>
<sequence>MPVDPPNSRNMKKTFNNACRFTSTIDGMSTITGSSFVKSGADNTVILLGAGGTKPIAEFGGCIDDSNYVKKIGQSLQVIRGYIRKSMQDVDDESSEEDENYITKGEVETQYVSLGDSQQIIVIKSFYDKVTANGFVKKDGTNQQVLLTNGTTKLLSEFTGIPTDLSNYYIKSETYSQTESNNKFVRLEGSIQQTITGRLKYISPFGQTYDETQDPVENTYLAQSEVDAKLTSYVNTVNNQSINGTKTFNANVNAT</sequence>